<dbReference type="NCBIfam" id="NF038013">
    <property type="entry name" value="AceTr_1"/>
    <property type="match status" value="1"/>
</dbReference>
<keyword evidence="8" id="KW-1185">Reference proteome</keyword>
<organism evidence="7 8">
    <name type="scientific">Rhodanobacter lycopersici</name>
    <dbReference type="NCBI Taxonomy" id="3162487"/>
    <lineage>
        <taxon>Bacteria</taxon>
        <taxon>Pseudomonadati</taxon>
        <taxon>Pseudomonadota</taxon>
        <taxon>Gammaproteobacteria</taxon>
        <taxon>Lysobacterales</taxon>
        <taxon>Rhodanobacteraceae</taxon>
        <taxon>Rhodanobacter</taxon>
    </lineage>
</organism>
<dbReference type="Proteomes" id="UP001556220">
    <property type="component" value="Unassembled WGS sequence"/>
</dbReference>
<reference evidence="7 8" key="1">
    <citation type="submission" date="2024-06" db="EMBL/GenBank/DDBJ databases">
        <authorList>
            <person name="Woo H."/>
        </authorList>
    </citation>
    <scope>NUCLEOTIDE SEQUENCE [LARGE SCALE GENOMIC DNA]</scope>
    <source>
        <strain evidence="7 8">Si-c</strain>
    </source>
</reference>
<evidence type="ECO:0000256" key="5">
    <source>
        <dbReference type="ARBA" id="ARBA00023136"/>
    </source>
</evidence>
<accession>A0ABV3QAV7</accession>
<feature type="transmembrane region" description="Helical" evidence="6">
    <location>
        <begin position="44"/>
        <end position="64"/>
    </location>
</feature>
<dbReference type="PANTHER" id="PTHR31123:SF1">
    <property type="entry name" value="ACCUMULATION OF DYADS PROTEIN 2-RELATED"/>
    <property type="match status" value="1"/>
</dbReference>
<feature type="transmembrane region" description="Helical" evidence="6">
    <location>
        <begin position="12"/>
        <end position="32"/>
    </location>
</feature>
<keyword evidence="5 6" id="KW-0472">Membrane</keyword>
<keyword evidence="4 6" id="KW-1133">Transmembrane helix</keyword>
<feature type="transmembrane region" description="Helical" evidence="6">
    <location>
        <begin position="71"/>
        <end position="88"/>
    </location>
</feature>
<evidence type="ECO:0000256" key="2">
    <source>
        <dbReference type="ARBA" id="ARBA00005587"/>
    </source>
</evidence>
<dbReference type="PANTHER" id="PTHR31123">
    <property type="entry name" value="ACCUMULATION OF DYADS PROTEIN 2-RELATED"/>
    <property type="match status" value="1"/>
</dbReference>
<comment type="similarity">
    <text evidence="2">Belongs to the acetate uptake transporter (AceTr) (TC 2.A.96) family.</text>
</comment>
<dbReference type="EMBL" id="JBFOHK010000001">
    <property type="protein sequence ID" value="MEW9570804.1"/>
    <property type="molecule type" value="Genomic_DNA"/>
</dbReference>
<evidence type="ECO:0000256" key="6">
    <source>
        <dbReference type="SAM" id="Phobius"/>
    </source>
</evidence>
<dbReference type="InterPro" id="IPR051633">
    <property type="entry name" value="AceTr"/>
</dbReference>
<keyword evidence="3 6" id="KW-0812">Transmembrane</keyword>
<dbReference type="Pfam" id="PF01184">
    <property type="entry name" value="Gpr1_Fun34_YaaH"/>
    <property type="match status" value="1"/>
</dbReference>
<dbReference type="RefSeq" id="WP_367852877.1">
    <property type="nucleotide sequence ID" value="NZ_JBFOHK010000001.1"/>
</dbReference>
<feature type="transmembrane region" description="Helical" evidence="6">
    <location>
        <begin position="131"/>
        <end position="151"/>
    </location>
</feature>
<feature type="transmembrane region" description="Helical" evidence="6">
    <location>
        <begin position="157"/>
        <end position="174"/>
    </location>
</feature>
<name>A0ABV3QAV7_9GAMM</name>
<evidence type="ECO:0000256" key="1">
    <source>
        <dbReference type="ARBA" id="ARBA00004141"/>
    </source>
</evidence>
<evidence type="ECO:0000313" key="8">
    <source>
        <dbReference type="Proteomes" id="UP001556220"/>
    </source>
</evidence>
<feature type="transmembrane region" description="Helical" evidence="6">
    <location>
        <begin position="100"/>
        <end position="119"/>
    </location>
</feature>
<comment type="subcellular location">
    <subcellularLocation>
        <location evidence="1">Membrane</location>
        <topology evidence="1">Multi-pass membrane protein</topology>
    </subcellularLocation>
</comment>
<proteinExistence type="inferred from homology"/>
<evidence type="ECO:0000313" key="7">
    <source>
        <dbReference type="EMBL" id="MEW9570804.1"/>
    </source>
</evidence>
<gene>
    <name evidence="7" type="ORF">ABQJ54_03510</name>
</gene>
<comment type="caution">
    <text evidence="7">The sequence shown here is derived from an EMBL/GenBank/DDBJ whole genome shotgun (WGS) entry which is preliminary data.</text>
</comment>
<evidence type="ECO:0000256" key="3">
    <source>
        <dbReference type="ARBA" id="ARBA00022692"/>
    </source>
</evidence>
<evidence type="ECO:0000256" key="4">
    <source>
        <dbReference type="ARBA" id="ARBA00022989"/>
    </source>
</evidence>
<sequence>MEVAMTDKTANASTLGYAGFALTLWMVSMLNAGWFGAAPAHMDMMLAFTFGGAVMALAGLMEFFRGRTIEMLMFLGFGAFWWTWAMHAHASGNDMMRDNAGGYMGWYFLVWAVFGFWIWLGSMHAGTMRNLFMLGVWLSLLALAVADWSAANGFTMLGGYLGLITALIGGYISAAETINAGTGHIVLSLGDHHDSHDAHGTAVHA</sequence>
<dbReference type="InterPro" id="IPR000791">
    <property type="entry name" value="Gpr1/Fun34/SatP-like"/>
</dbReference>
<protein>
    <submittedName>
        <fullName evidence="7">Acetate uptake transporter</fullName>
    </submittedName>
</protein>